<protein>
    <submittedName>
        <fullName evidence="1">Uncharacterized protein</fullName>
    </submittedName>
</protein>
<evidence type="ECO:0000313" key="1">
    <source>
        <dbReference type="EMBL" id="KAH7248559.1"/>
    </source>
</evidence>
<organism evidence="1 2">
    <name type="scientific">Fusarium redolens</name>
    <dbReference type="NCBI Taxonomy" id="48865"/>
    <lineage>
        <taxon>Eukaryota</taxon>
        <taxon>Fungi</taxon>
        <taxon>Dikarya</taxon>
        <taxon>Ascomycota</taxon>
        <taxon>Pezizomycotina</taxon>
        <taxon>Sordariomycetes</taxon>
        <taxon>Hypocreomycetidae</taxon>
        <taxon>Hypocreales</taxon>
        <taxon>Nectriaceae</taxon>
        <taxon>Fusarium</taxon>
        <taxon>Fusarium redolens species complex</taxon>
    </lineage>
</organism>
<comment type="caution">
    <text evidence="1">The sequence shown here is derived from an EMBL/GenBank/DDBJ whole genome shotgun (WGS) entry which is preliminary data.</text>
</comment>
<dbReference type="OrthoDB" id="265717at2759"/>
<keyword evidence="2" id="KW-1185">Reference proteome</keyword>
<dbReference type="RefSeq" id="XP_046048354.1">
    <property type="nucleotide sequence ID" value="XM_046199543.1"/>
</dbReference>
<dbReference type="Proteomes" id="UP000720189">
    <property type="component" value="Unassembled WGS sequence"/>
</dbReference>
<accession>A0A9P9H1M1</accession>
<proteinExistence type="predicted"/>
<sequence length="212" mass="24473">MASNGAQLASLRGKEHFPAFEDLAWDNHLNPDYYRERHNGFWEPRKHWVFLGQIVKAEIDLRVRLVVKDRDGQELPVAIYTERRGVEISPSNLQVGNTVVIFYAVKHAFLDLTMGIRHEDLEYLKVRYSYAQLRLLLTPTLYLDLPDFPPSLPASVLFTMQNLDILVATADTRRRVASLSLRFESPASTVERPQRASHSDLMSKFRRRVTHG</sequence>
<gene>
    <name evidence="1" type="ORF">BKA55DRAFT_690676</name>
</gene>
<dbReference type="EMBL" id="JAGMUX010000009">
    <property type="protein sequence ID" value="KAH7248559.1"/>
    <property type="molecule type" value="Genomic_DNA"/>
</dbReference>
<dbReference type="AlphaFoldDB" id="A0A9P9H1M1"/>
<evidence type="ECO:0000313" key="2">
    <source>
        <dbReference type="Proteomes" id="UP000720189"/>
    </source>
</evidence>
<dbReference type="GeneID" id="70229497"/>
<reference evidence="1" key="1">
    <citation type="journal article" date="2021" name="Nat. Commun.">
        <title>Genetic determinants of endophytism in the Arabidopsis root mycobiome.</title>
        <authorList>
            <person name="Mesny F."/>
            <person name="Miyauchi S."/>
            <person name="Thiergart T."/>
            <person name="Pickel B."/>
            <person name="Atanasova L."/>
            <person name="Karlsson M."/>
            <person name="Huettel B."/>
            <person name="Barry K.W."/>
            <person name="Haridas S."/>
            <person name="Chen C."/>
            <person name="Bauer D."/>
            <person name="Andreopoulos W."/>
            <person name="Pangilinan J."/>
            <person name="LaButti K."/>
            <person name="Riley R."/>
            <person name="Lipzen A."/>
            <person name="Clum A."/>
            <person name="Drula E."/>
            <person name="Henrissat B."/>
            <person name="Kohler A."/>
            <person name="Grigoriev I.V."/>
            <person name="Martin F.M."/>
            <person name="Hacquard S."/>
        </authorList>
    </citation>
    <scope>NUCLEOTIDE SEQUENCE</scope>
    <source>
        <strain evidence="1">MPI-CAGE-AT-0023</strain>
    </source>
</reference>
<name>A0A9P9H1M1_FUSRE</name>